<proteinExistence type="predicted"/>
<dbReference type="Proteomes" id="UP000319769">
    <property type="component" value="Unassembled WGS sequence"/>
</dbReference>
<reference evidence="1" key="1">
    <citation type="submission" date="2019-09" db="EMBL/GenBank/DDBJ databases">
        <authorList>
            <person name="Teo W.F.A."/>
            <person name="Duangmal K."/>
        </authorList>
    </citation>
    <scope>NUCLEOTIDE SEQUENCE [LARGE SCALE GENOMIC DNA]</scope>
    <source>
        <strain evidence="1">K81G1</strain>
    </source>
</reference>
<organism evidence="1 2">
    <name type="scientific">Amycolatopsis acidicola</name>
    <dbReference type="NCBI Taxonomy" id="2596893"/>
    <lineage>
        <taxon>Bacteria</taxon>
        <taxon>Bacillati</taxon>
        <taxon>Actinomycetota</taxon>
        <taxon>Actinomycetes</taxon>
        <taxon>Pseudonocardiales</taxon>
        <taxon>Pseudonocardiaceae</taxon>
        <taxon>Amycolatopsis</taxon>
    </lineage>
</organism>
<keyword evidence="2" id="KW-1185">Reference proteome</keyword>
<gene>
    <name evidence="1" type="ORF">FPZ12_014715</name>
</gene>
<evidence type="ECO:0000313" key="2">
    <source>
        <dbReference type="Proteomes" id="UP000319769"/>
    </source>
</evidence>
<sequence length="75" mass="8783">MATRIDFEPGDICFSCLVPREQTPHDEEWCFDFKDRPLCGQCARDECIIHEPWPDTFPLPEPMPRTVPDLAYFLP</sequence>
<protein>
    <submittedName>
        <fullName evidence="1">Uncharacterized protein</fullName>
    </submittedName>
</protein>
<accession>A0A5N0V7F3</accession>
<dbReference type="OrthoDB" id="3629098at2"/>
<dbReference type="RefSeq" id="WP_144748397.1">
    <property type="nucleotide sequence ID" value="NZ_VMNW02000017.1"/>
</dbReference>
<evidence type="ECO:0000313" key="1">
    <source>
        <dbReference type="EMBL" id="KAA9161388.1"/>
    </source>
</evidence>
<dbReference type="EMBL" id="VMNW02000017">
    <property type="protein sequence ID" value="KAA9161388.1"/>
    <property type="molecule type" value="Genomic_DNA"/>
</dbReference>
<dbReference type="AlphaFoldDB" id="A0A5N0V7F3"/>
<name>A0A5N0V7F3_9PSEU</name>
<comment type="caution">
    <text evidence="1">The sequence shown here is derived from an EMBL/GenBank/DDBJ whole genome shotgun (WGS) entry which is preliminary data.</text>
</comment>